<sequence length="31" mass="3913">MRYQMGVSIFYFFRCKDKNFTFFFPYGDSRI</sequence>
<evidence type="ECO:0000313" key="1">
    <source>
        <dbReference type="EMBL" id="DAD76476.1"/>
    </source>
</evidence>
<protein>
    <submittedName>
        <fullName evidence="1">Uncharacterized protein</fullName>
    </submittedName>
</protein>
<name>A0A8S5M2L3_9VIRU</name>
<reference evidence="1" key="1">
    <citation type="journal article" date="2021" name="Proc. Natl. Acad. Sci. U.S.A.">
        <title>A Catalog of Tens of Thousands of Viruses from Human Metagenomes Reveals Hidden Associations with Chronic Diseases.</title>
        <authorList>
            <person name="Tisza M.J."/>
            <person name="Buck C.B."/>
        </authorList>
    </citation>
    <scope>NUCLEOTIDE SEQUENCE</scope>
    <source>
        <strain evidence="1">CtCVC7</strain>
    </source>
</reference>
<accession>A0A8S5M2L3</accession>
<organism evidence="1">
    <name type="scientific">Microviridae sp. ctCVC7</name>
    <dbReference type="NCBI Taxonomy" id="2826729"/>
    <lineage>
        <taxon>Viruses</taxon>
        <taxon>Monodnaviria</taxon>
        <taxon>Sangervirae</taxon>
        <taxon>Phixviricota</taxon>
        <taxon>Malgrandaviricetes</taxon>
        <taxon>Petitvirales</taxon>
        <taxon>Microviridae</taxon>
    </lineage>
</organism>
<dbReference type="EMBL" id="BK014802">
    <property type="protein sequence ID" value="DAD76476.1"/>
    <property type="molecule type" value="Genomic_DNA"/>
</dbReference>
<proteinExistence type="predicted"/>